<keyword evidence="1" id="KW-0812">Transmembrane</keyword>
<dbReference type="AlphaFoldDB" id="A0A0F9RK17"/>
<organism evidence="2">
    <name type="scientific">marine sediment metagenome</name>
    <dbReference type="NCBI Taxonomy" id="412755"/>
    <lineage>
        <taxon>unclassified sequences</taxon>
        <taxon>metagenomes</taxon>
        <taxon>ecological metagenomes</taxon>
    </lineage>
</organism>
<sequence length="58" mass="6683">MMDLGTGITVVVVVAFSLLYFYDLGRRRERRYWLGFVERHGIGNNDEDDKVDDESEAG</sequence>
<dbReference type="EMBL" id="LAZR01000827">
    <property type="protein sequence ID" value="KKN56890.1"/>
    <property type="molecule type" value="Genomic_DNA"/>
</dbReference>
<proteinExistence type="predicted"/>
<keyword evidence="1" id="KW-0472">Membrane</keyword>
<name>A0A0F9RK17_9ZZZZ</name>
<evidence type="ECO:0000256" key="1">
    <source>
        <dbReference type="SAM" id="Phobius"/>
    </source>
</evidence>
<reference evidence="2" key="1">
    <citation type="journal article" date="2015" name="Nature">
        <title>Complex archaea that bridge the gap between prokaryotes and eukaryotes.</title>
        <authorList>
            <person name="Spang A."/>
            <person name="Saw J.H."/>
            <person name="Jorgensen S.L."/>
            <person name="Zaremba-Niedzwiedzka K."/>
            <person name="Martijn J."/>
            <person name="Lind A.E."/>
            <person name="van Eijk R."/>
            <person name="Schleper C."/>
            <person name="Guy L."/>
            <person name="Ettema T.J."/>
        </authorList>
    </citation>
    <scope>NUCLEOTIDE SEQUENCE</scope>
</reference>
<protein>
    <submittedName>
        <fullName evidence="2">Uncharacterized protein</fullName>
    </submittedName>
</protein>
<accession>A0A0F9RK17</accession>
<keyword evidence="1" id="KW-1133">Transmembrane helix</keyword>
<comment type="caution">
    <text evidence="2">The sequence shown here is derived from an EMBL/GenBank/DDBJ whole genome shotgun (WGS) entry which is preliminary data.</text>
</comment>
<feature type="transmembrane region" description="Helical" evidence="1">
    <location>
        <begin position="6"/>
        <end position="22"/>
    </location>
</feature>
<gene>
    <name evidence="2" type="ORF">LCGC14_0567430</name>
</gene>
<evidence type="ECO:0000313" key="2">
    <source>
        <dbReference type="EMBL" id="KKN56890.1"/>
    </source>
</evidence>